<accession>A0A2H0KCC5</accession>
<evidence type="ECO:0000313" key="6">
    <source>
        <dbReference type="Proteomes" id="UP000229342"/>
    </source>
</evidence>
<dbReference type="PANTHER" id="PTHR43132:SF2">
    <property type="entry name" value="ARSENICAL RESISTANCE OPERON REPRESSOR ARSR-RELATED"/>
    <property type="match status" value="1"/>
</dbReference>
<dbReference type="CDD" id="cd00090">
    <property type="entry name" value="HTH_ARSR"/>
    <property type="match status" value="1"/>
</dbReference>
<dbReference type="Pfam" id="PF01022">
    <property type="entry name" value="HTH_5"/>
    <property type="match status" value="1"/>
</dbReference>
<proteinExistence type="predicted"/>
<name>A0A2H0KCC5_9BACT</name>
<dbReference type="GO" id="GO:0003700">
    <property type="term" value="F:DNA-binding transcription factor activity"/>
    <property type="evidence" value="ECO:0007669"/>
    <property type="project" value="InterPro"/>
</dbReference>
<dbReference type="PRINTS" id="PR00778">
    <property type="entry name" value="HTHARSR"/>
</dbReference>
<dbReference type="Gene3D" id="1.10.10.10">
    <property type="entry name" value="Winged helix-like DNA-binding domain superfamily/Winged helix DNA-binding domain"/>
    <property type="match status" value="1"/>
</dbReference>
<evidence type="ECO:0000256" key="1">
    <source>
        <dbReference type="ARBA" id="ARBA00023015"/>
    </source>
</evidence>
<evidence type="ECO:0000259" key="4">
    <source>
        <dbReference type="PROSITE" id="PS50987"/>
    </source>
</evidence>
<organism evidence="5 6">
    <name type="scientific">Candidatus Taylorbacteria bacterium CG11_big_fil_rev_8_21_14_0_20_46_11</name>
    <dbReference type="NCBI Taxonomy" id="1975025"/>
    <lineage>
        <taxon>Bacteria</taxon>
        <taxon>Candidatus Tayloriibacteriota</taxon>
    </lineage>
</organism>
<protein>
    <recommendedName>
        <fullName evidence="4">HTH arsR-type domain-containing protein</fullName>
    </recommendedName>
</protein>
<evidence type="ECO:0000256" key="2">
    <source>
        <dbReference type="ARBA" id="ARBA00023125"/>
    </source>
</evidence>
<keyword evidence="3" id="KW-0804">Transcription</keyword>
<dbReference type="AlphaFoldDB" id="A0A2H0KCC5"/>
<dbReference type="InterPro" id="IPR036390">
    <property type="entry name" value="WH_DNA-bd_sf"/>
</dbReference>
<keyword evidence="2" id="KW-0238">DNA-binding</keyword>
<dbReference type="InterPro" id="IPR036388">
    <property type="entry name" value="WH-like_DNA-bd_sf"/>
</dbReference>
<dbReference type="EMBL" id="PCVG01000019">
    <property type="protein sequence ID" value="PIQ68902.1"/>
    <property type="molecule type" value="Genomic_DNA"/>
</dbReference>
<reference evidence="5 6" key="1">
    <citation type="submission" date="2017-09" db="EMBL/GenBank/DDBJ databases">
        <title>Depth-based differentiation of microbial function through sediment-hosted aquifers and enrichment of novel symbionts in the deep terrestrial subsurface.</title>
        <authorList>
            <person name="Probst A.J."/>
            <person name="Ladd B."/>
            <person name="Jarett J.K."/>
            <person name="Geller-Mcgrath D.E."/>
            <person name="Sieber C.M."/>
            <person name="Emerson J.B."/>
            <person name="Anantharaman K."/>
            <person name="Thomas B.C."/>
            <person name="Malmstrom R."/>
            <person name="Stieglmeier M."/>
            <person name="Klingl A."/>
            <person name="Woyke T."/>
            <person name="Ryan C.M."/>
            <person name="Banfield J.F."/>
        </authorList>
    </citation>
    <scope>NUCLEOTIDE SEQUENCE [LARGE SCALE GENOMIC DNA]</scope>
    <source>
        <strain evidence="5">CG11_big_fil_rev_8_21_14_0_20_46_11</strain>
    </source>
</reference>
<dbReference type="PANTHER" id="PTHR43132">
    <property type="entry name" value="ARSENICAL RESISTANCE OPERON REPRESSOR ARSR-RELATED"/>
    <property type="match status" value="1"/>
</dbReference>
<dbReference type="InterPro" id="IPR011991">
    <property type="entry name" value="ArsR-like_HTH"/>
</dbReference>
<gene>
    <name evidence="5" type="ORF">COV91_01680</name>
</gene>
<dbReference type="PROSITE" id="PS50987">
    <property type="entry name" value="HTH_ARSR_2"/>
    <property type="match status" value="1"/>
</dbReference>
<dbReference type="GO" id="GO:0003677">
    <property type="term" value="F:DNA binding"/>
    <property type="evidence" value="ECO:0007669"/>
    <property type="project" value="UniProtKB-KW"/>
</dbReference>
<comment type="caution">
    <text evidence="5">The sequence shown here is derived from an EMBL/GenBank/DDBJ whole genome shotgun (WGS) entry which is preliminary data.</text>
</comment>
<dbReference type="SMART" id="SM00418">
    <property type="entry name" value="HTH_ARSR"/>
    <property type="match status" value="1"/>
</dbReference>
<keyword evidence="1" id="KW-0805">Transcription regulation</keyword>
<dbReference type="Proteomes" id="UP000229342">
    <property type="component" value="Unassembled WGS sequence"/>
</dbReference>
<evidence type="ECO:0000313" key="5">
    <source>
        <dbReference type="EMBL" id="PIQ68902.1"/>
    </source>
</evidence>
<dbReference type="SUPFAM" id="SSF46785">
    <property type="entry name" value="Winged helix' DNA-binding domain"/>
    <property type="match status" value="1"/>
</dbReference>
<evidence type="ECO:0000256" key="3">
    <source>
        <dbReference type="ARBA" id="ARBA00023163"/>
    </source>
</evidence>
<feature type="domain" description="HTH arsR-type" evidence="4">
    <location>
        <begin position="35"/>
        <end position="125"/>
    </location>
</feature>
<dbReference type="InterPro" id="IPR051011">
    <property type="entry name" value="Metal_resp_trans_reg"/>
</dbReference>
<sequence length="125" mass="13930">MACGFGLNVPRILLFSDSHELKNKGGGAGRKAVYLTHRELKELERLLKALANKRRLAILRSLKKNGEANVMEVVYVIKLSAKSTSRHLAVLFSAGLVDRRQQSLEVYYWCTPAVPTPIRGVISIL</sequence>
<dbReference type="InterPro" id="IPR001845">
    <property type="entry name" value="HTH_ArsR_DNA-bd_dom"/>
</dbReference>
<dbReference type="NCBIfam" id="NF033788">
    <property type="entry name" value="HTH_metalloreg"/>
    <property type="match status" value="1"/>
</dbReference>